<sequence>MRGGNFDEAARWRDWLVRAIAGSPGQLQIMYGVAGEHRLPEWECDRLVGYEGAVPVRIGNAAADQLQLDVFGEIMNALHEARVAGLPDDAAAWNVQMTLIGHLEAIWRSRDEGIWETRGGRRNFTYSKVMCWVAVDRAIQSAEQFDLTGPLDPWRGLRGEIHAGVYARGFSKQRNTFVQEHEGTALDASLLLMAIVGFLPPEDDRIRGTVAAIEQELVTTGFVSRYRIETMHDNLKSGEGSFLACSFWLVENISLQGRRDEADAMFEKLLAIRNDLGLIM</sequence>
<name>A0AAP5QCM4_9BURK</name>
<dbReference type="GO" id="GO:0004553">
    <property type="term" value="F:hydrolase activity, hydrolyzing O-glycosyl compounds"/>
    <property type="evidence" value="ECO:0007669"/>
    <property type="project" value="UniProtKB-ARBA"/>
</dbReference>
<dbReference type="EMBL" id="CP010024">
    <property type="protein sequence ID" value="AJZ56393.1"/>
    <property type="molecule type" value="Genomic_DNA"/>
</dbReference>
<dbReference type="PANTHER" id="PTHR31616:SF0">
    <property type="entry name" value="GLUCAN 1,4-ALPHA-GLUCOSIDASE"/>
    <property type="match status" value="1"/>
</dbReference>
<dbReference type="RefSeq" id="WP_049813611.1">
    <property type="nucleotide sequence ID" value="NZ_CP028832.1"/>
</dbReference>
<evidence type="ECO:0000313" key="4">
    <source>
        <dbReference type="Proteomes" id="UP000032614"/>
    </source>
</evidence>
<dbReference type="SUPFAM" id="SSF48208">
    <property type="entry name" value="Six-hairpin glycosidases"/>
    <property type="match status" value="1"/>
</dbReference>
<protein>
    <submittedName>
        <fullName evidence="3">Glycoside hydrolase family 15 protein</fullName>
    </submittedName>
    <submittedName>
        <fullName evidence="2">Glycosyl hydrolases 15 family protein</fullName>
    </submittedName>
</protein>
<dbReference type="InterPro" id="IPR011613">
    <property type="entry name" value="GH15-like"/>
</dbReference>
<geneLocation type="plasmid" evidence="2 4">
    <name>pBIL</name>
</geneLocation>
<evidence type="ECO:0000313" key="2">
    <source>
        <dbReference type="EMBL" id="AJZ56393.1"/>
    </source>
</evidence>
<evidence type="ECO:0000313" key="3">
    <source>
        <dbReference type="EMBL" id="MDT8840020.1"/>
    </source>
</evidence>
<dbReference type="AlphaFoldDB" id="A0AAP5QCM4"/>
<dbReference type="EMBL" id="JANSLM010000008">
    <property type="protein sequence ID" value="MDT8840020.1"/>
    <property type="molecule type" value="Genomic_DNA"/>
</dbReference>
<accession>A0AAP5QCM4</accession>
<evidence type="ECO:0000313" key="5">
    <source>
        <dbReference type="Proteomes" id="UP001246473"/>
    </source>
</evidence>
<reference evidence="3" key="2">
    <citation type="submission" date="2022-08" db="EMBL/GenBank/DDBJ databases">
        <authorList>
            <person name="Kim S.-J."/>
        </authorList>
    </citation>
    <scope>NUCLEOTIDE SEQUENCE</scope>
    <source>
        <strain evidence="3">KJ</strain>
    </source>
</reference>
<dbReference type="Proteomes" id="UP001246473">
    <property type="component" value="Unassembled WGS sequence"/>
</dbReference>
<keyword evidence="3" id="KW-0378">Hydrolase</keyword>
<dbReference type="Pfam" id="PF00723">
    <property type="entry name" value="Glyco_hydro_15"/>
    <property type="match status" value="1"/>
</dbReference>
<dbReference type="KEGG" id="bfn:OI25_7932"/>
<dbReference type="Proteomes" id="UP000032614">
    <property type="component" value="Plasmid pBIL"/>
</dbReference>
<organism evidence="3 5">
    <name type="scientific">Paraburkholderia fungorum</name>
    <dbReference type="NCBI Taxonomy" id="134537"/>
    <lineage>
        <taxon>Bacteria</taxon>
        <taxon>Pseudomonadati</taxon>
        <taxon>Pseudomonadota</taxon>
        <taxon>Betaproteobacteria</taxon>
        <taxon>Burkholderiales</taxon>
        <taxon>Burkholderiaceae</taxon>
        <taxon>Paraburkholderia</taxon>
    </lineage>
</organism>
<gene>
    <name evidence="2" type="ORF">OI25_7932</name>
    <name evidence="3" type="ORF">ParKJ_21560</name>
</gene>
<dbReference type="PANTHER" id="PTHR31616">
    <property type="entry name" value="TREHALASE"/>
    <property type="match status" value="1"/>
</dbReference>
<dbReference type="Gene3D" id="1.50.10.10">
    <property type="match status" value="1"/>
</dbReference>
<keyword evidence="2" id="KW-0614">Plasmid</keyword>
<dbReference type="InterPro" id="IPR012341">
    <property type="entry name" value="6hp_glycosidase-like_sf"/>
</dbReference>
<feature type="domain" description="GH15-like" evidence="1">
    <location>
        <begin position="7"/>
        <end position="270"/>
    </location>
</feature>
<dbReference type="GO" id="GO:0005975">
    <property type="term" value="P:carbohydrate metabolic process"/>
    <property type="evidence" value="ECO:0007669"/>
    <property type="project" value="InterPro"/>
</dbReference>
<proteinExistence type="predicted"/>
<evidence type="ECO:0000259" key="1">
    <source>
        <dbReference type="Pfam" id="PF00723"/>
    </source>
</evidence>
<dbReference type="InterPro" id="IPR008928">
    <property type="entry name" value="6-hairpin_glycosidase_sf"/>
</dbReference>
<reference evidence="2 4" key="1">
    <citation type="journal article" date="2015" name="Genome Announc.">
        <title>Complete genome sequences for 59 burkholderia isolates, both pathogenic and near neighbor.</title>
        <authorList>
            <person name="Johnson S.L."/>
            <person name="Bishop-Lilly K.A."/>
            <person name="Ladner J.T."/>
            <person name="Daligault H.E."/>
            <person name="Davenport K.W."/>
            <person name="Jaissle J."/>
            <person name="Frey K.G."/>
            <person name="Koroleva G.I."/>
            <person name="Bruce D.C."/>
            <person name="Coyne S.R."/>
            <person name="Broomall S.M."/>
            <person name="Li P.E."/>
            <person name="Teshima H."/>
            <person name="Gibbons H.S."/>
            <person name="Palacios G.F."/>
            <person name="Rosenzweig C.N."/>
            <person name="Redden C.L."/>
            <person name="Xu Y."/>
            <person name="Minogue T.D."/>
            <person name="Chain P.S."/>
        </authorList>
    </citation>
    <scope>NUCLEOTIDE SEQUENCE [LARGE SCALE GENOMIC DNA]</scope>
    <source>
        <strain evidence="2 4">ATCC BAA-463</strain>
        <plasmid evidence="2 4">pBIL</plasmid>
    </source>
</reference>